<dbReference type="OrthoDB" id="442970at2759"/>
<feature type="compositionally biased region" description="Basic residues" evidence="3">
    <location>
        <begin position="193"/>
        <end position="211"/>
    </location>
</feature>
<gene>
    <name evidence="5" type="ORF">FCC1311_005932</name>
</gene>
<dbReference type="AlphaFoldDB" id="A0A2R5G1H2"/>
<evidence type="ECO:0000313" key="5">
    <source>
        <dbReference type="EMBL" id="GBG24375.1"/>
    </source>
</evidence>
<accession>A0A2R5G1H2</accession>
<proteinExistence type="predicted"/>
<keyword evidence="6" id="KW-1185">Reference proteome</keyword>
<dbReference type="Pfam" id="PF00160">
    <property type="entry name" value="Pro_isomerase"/>
    <property type="match status" value="1"/>
</dbReference>
<feature type="compositionally biased region" description="Polar residues" evidence="3">
    <location>
        <begin position="268"/>
        <end position="278"/>
    </location>
</feature>
<feature type="compositionally biased region" description="Acidic residues" evidence="3">
    <location>
        <begin position="375"/>
        <end position="385"/>
    </location>
</feature>
<dbReference type="GO" id="GO:0003755">
    <property type="term" value="F:peptidyl-prolyl cis-trans isomerase activity"/>
    <property type="evidence" value="ECO:0007669"/>
    <property type="project" value="InterPro"/>
</dbReference>
<dbReference type="Gene3D" id="2.40.100.10">
    <property type="entry name" value="Cyclophilin-like"/>
    <property type="match status" value="1"/>
</dbReference>
<feature type="compositionally biased region" description="Polar residues" evidence="3">
    <location>
        <begin position="239"/>
        <end position="250"/>
    </location>
</feature>
<dbReference type="InterPro" id="IPR020892">
    <property type="entry name" value="Cyclophilin-type_PPIase_CS"/>
</dbReference>
<evidence type="ECO:0000313" key="6">
    <source>
        <dbReference type="Proteomes" id="UP000241890"/>
    </source>
</evidence>
<dbReference type="InterPro" id="IPR002130">
    <property type="entry name" value="Cyclophilin-type_PPIase_dom"/>
</dbReference>
<dbReference type="InterPro" id="IPR044666">
    <property type="entry name" value="Cyclophilin_A-like"/>
</dbReference>
<evidence type="ECO:0000256" key="3">
    <source>
        <dbReference type="SAM" id="MobiDB-lite"/>
    </source>
</evidence>
<comment type="subcellular location">
    <subcellularLocation>
        <location evidence="1">Nucleus</location>
    </subcellularLocation>
</comment>
<keyword evidence="5" id="KW-0413">Isomerase</keyword>
<protein>
    <submittedName>
        <fullName evidence="5">Peptidyl-prolyl cis-trans isomerase CWC27-like</fullName>
    </submittedName>
</protein>
<feature type="region of interest" description="Disordered" evidence="3">
    <location>
        <begin position="396"/>
        <end position="415"/>
    </location>
</feature>
<dbReference type="InterPro" id="IPR029000">
    <property type="entry name" value="Cyclophilin-like_dom_sf"/>
</dbReference>
<dbReference type="PROSITE" id="PS00170">
    <property type="entry name" value="CSA_PPIASE_1"/>
    <property type="match status" value="1"/>
</dbReference>
<dbReference type="PANTHER" id="PTHR45625:SF6">
    <property type="entry name" value="SPLICEOSOME-ASSOCIATED PROTEIN CWC27 HOMOLOG"/>
    <property type="match status" value="1"/>
</dbReference>
<feature type="region of interest" description="Disordered" evidence="3">
    <location>
        <begin position="349"/>
        <end position="385"/>
    </location>
</feature>
<dbReference type="GO" id="GO:0006457">
    <property type="term" value="P:protein folding"/>
    <property type="evidence" value="ECO:0007669"/>
    <property type="project" value="InterPro"/>
</dbReference>
<dbReference type="Proteomes" id="UP000241890">
    <property type="component" value="Unassembled WGS sequence"/>
</dbReference>
<feature type="region of interest" description="Disordered" evidence="3">
    <location>
        <begin position="172"/>
        <end position="334"/>
    </location>
</feature>
<dbReference type="SUPFAM" id="SSF50891">
    <property type="entry name" value="Cyclophilin-like"/>
    <property type="match status" value="1"/>
</dbReference>
<dbReference type="PANTHER" id="PTHR45625">
    <property type="entry name" value="PEPTIDYL-PROLYL CIS-TRANS ISOMERASE-RELATED"/>
    <property type="match status" value="1"/>
</dbReference>
<evidence type="ECO:0000256" key="1">
    <source>
        <dbReference type="ARBA" id="ARBA00004123"/>
    </source>
</evidence>
<feature type="compositionally biased region" description="Basic and acidic residues" evidence="3">
    <location>
        <begin position="179"/>
        <end position="192"/>
    </location>
</feature>
<feature type="compositionally biased region" description="Polar residues" evidence="3">
    <location>
        <begin position="296"/>
        <end position="306"/>
    </location>
</feature>
<name>A0A2R5G1H2_9STRA</name>
<keyword evidence="2" id="KW-0539">Nucleus</keyword>
<dbReference type="PROSITE" id="PS50072">
    <property type="entry name" value="CSA_PPIASE_2"/>
    <property type="match status" value="1"/>
</dbReference>
<sequence>MEAPRIEEPPTAGRVVLKTSVGDLQVDLWSQQAPLACRNFVQLCMERYYEDVIFHRIVKKFMAQTGDPTGTGAGGASIFEDGKAFKDEIHQRLVFSRAGLLAMASKDEKRNSNQSQFFVTLGPCEWLNKQHTIFGKVTGDSIYNLHKFEAVEVDASGRPVAPEPRILSATVVDQPFPDIKPRKSRQEVEASKLRKQARKEEKRKKKARKHLDKKDTRLPKDEYESLRQELRGTSKDAQGKSTSASASMSAFEQRRAKYLQRRPAGAASQKSHQRNTLAKLQEFQAKLAKAGAHANGKSTSASNTNDTLKEEENYKGGIGENQMEDEGVQDANGHEWMHTELRFKRHIDDAFRSDKRGEKSHGRTDVHGKGNGIQTDDEHDDADELTIIDAKTAMGRAAFDQLEDERNRGPPHKRT</sequence>
<dbReference type="InParanoid" id="A0A2R5G1H2"/>
<feature type="compositionally biased region" description="Basic and acidic residues" evidence="3">
    <location>
        <begin position="349"/>
        <end position="368"/>
    </location>
</feature>
<organism evidence="5 6">
    <name type="scientific">Hondaea fermentalgiana</name>
    <dbReference type="NCBI Taxonomy" id="2315210"/>
    <lineage>
        <taxon>Eukaryota</taxon>
        <taxon>Sar</taxon>
        <taxon>Stramenopiles</taxon>
        <taxon>Bigyra</taxon>
        <taxon>Labyrinthulomycetes</taxon>
        <taxon>Thraustochytrida</taxon>
        <taxon>Thraustochytriidae</taxon>
        <taxon>Hondaea</taxon>
    </lineage>
</organism>
<dbReference type="GO" id="GO:0071013">
    <property type="term" value="C:catalytic step 2 spliceosome"/>
    <property type="evidence" value="ECO:0007669"/>
    <property type="project" value="TreeGrafter"/>
</dbReference>
<dbReference type="PRINTS" id="PR00153">
    <property type="entry name" value="CSAPPISMRASE"/>
</dbReference>
<feature type="compositionally biased region" description="Basic and acidic residues" evidence="3">
    <location>
        <begin position="212"/>
        <end position="238"/>
    </location>
</feature>
<evidence type="ECO:0000256" key="2">
    <source>
        <dbReference type="ARBA" id="ARBA00023242"/>
    </source>
</evidence>
<dbReference type="EMBL" id="BEYU01000005">
    <property type="protein sequence ID" value="GBG24375.1"/>
    <property type="molecule type" value="Genomic_DNA"/>
</dbReference>
<feature type="domain" description="PPIase cyclophilin-type" evidence="4">
    <location>
        <begin position="19"/>
        <end position="162"/>
    </location>
</feature>
<reference evidence="5 6" key="1">
    <citation type="submission" date="2017-12" db="EMBL/GenBank/DDBJ databases">
        <title>Sequencing, de novo assembly and annotation of complete genome of a new Thraustochytrid species, strain FCC1311.</title>
        <authorList>
            <person name="Sedici K."/>
            <person name="Godart F."/>
            <person name="Aiese Cigliano R."/>
            <person name="Sanseverino W."/>
            <person name="Barakat M."/>
            <person name="Ortet P."/>
            <person name="Marechal E."/>
            <person name="Cagnac O."/>
            <person name="Amato A."/>
        </authorList>
    </citation>
    <scope>NUCLEOTIDE SEQUENCE [LARGE SCALE GENOMIC DNA]</scope>
</reference>
<evidence type="ECO:0000259" key="4">
    <source>
        <dbReference type="PROSITE" id="PS50072"/>
    </source>
</evidence>
<comment type="caution">
    <text evidence="5">The sequence shown here is derived from an EMBL/GenBank/DDBJ whole genome shotgun (WGS) entry which is preliminary data.</text>
</comment>